<dbReference type="EMBL" id="CAJFDH010000004">
    <property type="protein sequence ID" value="CAD5218869.1"/>
    <property type="molecule type" value="Genomic_DNA"/>
</dbReference>
<dbReference type="EMBL" id="CAJFCW020000004">
    <property type="protein sequence ID" value="CAG9112007.1"/>
    <property type="molecule type" value="Genomic_DNA"/>
</dbReference>
<accession>A0A811KRT2</accession>
<dbReference type="Proteomes" id="UP000614601">
    <property type="component" value="Unassembled WGS sequence"/>
</dbReference>
<name>A0A811KRT2_9BILA</name>
<dbReference type="AlphaFoldDB" id="A0A811KRT2"/>
<reference evidence="1" key="1">
    <citation type="submission" date="2020-09" db="EMBL/GenBank/DDBJ databases">
        <authorList>
            <person name="Kikuchi T."/>
        </authorList>
    </citation>
    <scope>NUCLEOTIDE SEQUENCE</scope>
    <source>
        <strain evidence="1">SH1</strain>
    </source>
</reference>
<organism evidence="1 2">
    <name type="scientific">Bursaphelenchus okinawaensis</name>
    <dbReference type="NCBI Taxonomy" id="465554"/>
    <lineage>
        <taxon>Eukaryota</taxon>
        <taxon>Metazoa</taxon>
        <taxon>Ecdysozoa</taxon>
        <taxon>Nematoda</taxon>
        <taxon>Chromadorea</taxon>
        <taxon>Rhabditida</taxon>
        <taxon>Tylenchina</taxon>
        <taxon>Tylenchomorpha</taxon>
        <taxon>Aphelenchoidea</taxon>
        <taxon>Aphelenchoididae</taxon>
        <taxon>Bursaphelenchus</taxon>
    </lineage>
</organism>
<sequence length="68" mass="7387">MQPVNPPLVVKMSPVRPPCCPCPCCCGGCPCCCGCPCCGGKRRRRSLRFLQKQVKPFGASRATRFCPL</sequence>
<gene>
    <name evidence="1" type="ORF">BOKJ2_LOCUS8079</name>
</gene>
<dbReference type="Proteomes" id="UP000783686">
    <property type="component" value="Unassembled WGS sequence"/>
</dbReference>
<evidence type="ECO:0000313" key="2">
    <source>
        <dbReference type="Proteomes" id="UP000614601"/>
    </source>
</evidence>
<evidence type="ECO:0000313" key="1">
    <source>
        <dbReference type="EMBL" id="CAD5218869.1"/>
    </source>
</evidence>
<proteinExistence type="predicted"/>
<keyword evidence="2" id="KW-1185">Reference proteome</keyword>
<protein>
    <submittedName>
        <fullName evidence="1">Uncharacterized protein</fullName>
    </submittedName>
</protein>
<comment type="caution">
    <text evidence="1">The sequence shown here is derived from an EMBL/GenBank/DDBJ whole genome shotgun (WGS) entry which is preliminary data.</text>
</comment>